<proteinExistence type="predicted"/>
<protein>
    <submittedName>
        <fullName evidence="2">Uncharacterized protein</fullName>
    </submittedName>
</protein>
<reference evidence="2 3" key="1">
    <citation type="submission" date="2018-03" db="EMBL/GenBank/DDBJ databases">
        <title>Draft genome sequence of the type strain of Pseudomonas palleroniana LMG 23076, isolated from rice in Cameroon.</title>
        <authorList>
            <person name="Tambong J.T."/>
        </authorList>
    </citation>
    <scope>NUCLEOTIDE SEQUENCE [LARGE SCALE GENOMIC DNA]</scope>
    <source>
        <strain evidence="2 3">LMG 23076</strain>
    </source>
</reference>
<sequence>MVSGLGFMSFGASAALATGLLVSKTRTSMGAGYGVVALMPIILSGAAVLMLPVFNDAKSLGFYPIGLLLALMWQQVGPLLVGVIGRPTVAQILIYSYGFVAALLSLAATAAVFLFEP</sequence>
<feature type="transmembrane region" description="Helical" evidence="1">
    <location>
        <begin position="92"/>
        <end position="115"/>
    </location>
</feature>
<keyword evidence="1" id="KW-0472">Membrane</keyword>
<feature type="transmembrane region" description="Helical" evidence="1">
    <location>
        <begin position="35"/>
        <end position="54"/>
    </location>
</feature>
<name>A0A2T4FZ88_9PSED</name>
<comment type="caution">
    <text evidence="2">The sequence shown here is derived from an EMBL/GenBank/DDBJ whole genome shotgun (WGS) entry which is preliminary data.</text>
</comment>
<keyword evidence="1" id="KW-0812">Transmembrane</keyword>
<organism evidence="2 3">
    <name type="scientific">Pseudomonas palleroniana</name>
    <dbReference type="NCBI Taxonomy" id="191390"/>
    <lineage>
        <taxon>Bacteria</taxon>
        <taxon>Pseudomonadati</taxon>
        <taxon>Pseudomonadota</taxon>
        <taxon>Gammaproteobacteria</taxon>
        <taxon>Pseudomonadales</taxon>
        <taxon>Pseudomonadaceae</taxon>
        <taxon>Pseudomonas</taxon>
    </lineage>
</organism>
<evidence type="ECO:0000313" key="3">
    <source>
        <dbReference type="Proteomes" id="UP000240476"/>
    </source>
</evidence>
<keyword evidence="3" id="KW-1185">Reference proteome</keyword>
<keyword evidence="1" id="KW-1133">Transmembrane helix</keyword>
<feature type="transmembrane region" description="Helical" evidence="1">
    <location>
        <begin position="6"/>
        <end position="23"/>
    </location>
</feature>
<evidence type="ECO:0000256" key="1">
    <source>
        <dbReference type="SAM" id="Phobius"/>
    </source>
</evidence>
<dbReference type="AlphaFoldDB" id="A0A2T4FZ88"/>
<accession>A0A2T4FZ88</accession>
<gene>
    <name evidence="2" type="ORF">C9383_09350</name>
</gene>
<feature type="transmembrane region" description="Helical" evidence="1">
    <location>
        <begin position="60"/>
        <end position="85"/>
    </location>
</feature>
<dbReference type="Proteomes" id="UP000240476">
    <property type="component" value="Unassembled WGS sequence"/>
</dbReference>
<dbReference type="EMBL" id="PYWX01000029">
    <property type="protein sequence ID" value="PTC28736.1"/>
    <property type="molecule type" value="Genomic_DNA"/>
</dbReference>
<evidence type="ECO:0000313" key="2">
    <source>
        <dbReference type="EMBL" id="PTC28736.1"/>
    </source>
</evidence>